<dbReference type="AlphaFoldDB" id="A0AAN9FRS0"/>
<feature type="region of interest" description="Disordered" evidence="1">
    <location>
        <begin position="14"/>
        <end position="33"/>
    </location>
</feature>
<keyword evidence="3" id="KW-1185">Reference proteome</keyword>
<dbReference type="EMBL" id="JAYWIO010000003">
    <property type="protein sequence ID" value="KAK7276783.1"/>
    <property type="molecule type" value="Genomic_DNA"/>
</dbReference>
<name>A0AAN9FRS0_CROPI</name>
<feature type="region of interest" description="Disordered" evidence="1">
    <location>
        <begin position="54"/>
        <end position="96"/>
    </location>
</feature>
<gene>
    <name evidence="2" type="ORF">RIF29_17929</name>
</gene>
<accession>A0AAN9FRS0</accession>
<organism evidence="2 3">
    <name type="scientific">Crotalaria pallida</name>
    <name type="common">Smooth rattlebox</name>
    <name type="synonym">Crotalaria striata</name>
    <dbReference type="NCBI Taxonomy" id="3830"/>
    <lineage>
        <taxon>Eukaryota</taxon>
        <taxon>Viridiplantae</taxon>
        <taxon>Streptophyta</taxon>
        <taxon>Embryophyta</taxon>
        <taxon>Tracheophyta</taxon>
        <taxon>Spermatophyta</taxon>
        <taxon>Magnoliopsida</taxon>
        <taxon>eudicotyledons</taxon>
        <taxon>Gunneridae</taxon>
        <taxon>Pentapetalae</taxon>
        <taxon>rosids</taxon>
        <taxon>fabids</taxon>
        <taxon>Fabales</taxon>
        <taxon>Fabaceae</taxon>
        <taxon>Papilionoideae</taxon>
        <taxon>50 kb inversion clade</taxon>
        <taxon>genistoids sensu lato</taxon>
        <taxon>core genistoids</taxon>
        <taxon>Crotalarieae</taxon>
        <taxon>Crotalaria</taxon>
    </lineage>
</organism>
<dbReference type="Proteomes" id="UP001372338">
    <property type="component" value="Unassembled WGS sequence"/>
</dbReference>
<proteinExistence type="predicted"/>
<evidence type="ECO:0000256" key="1">
    <source>
        <dbReference type="SAM" id="MobiDB-lite"/>
    </source>
</evidence>
<evidence type="ECO:0000313" key="3">
    <source>
        <dbReference type="Proteomes" id="UP001372338"/>
    </source>
</evidence>
<comment type="caution">
    <text evidence="2">The sequence shown here is derived from an EMBL/GenBank/DDBJ whole genome shotgun (WGS) entry which is preliminary data.</text>
</comment>
<feature type="compositionally biased region" description="Basic and acidic residues" evidence="1">
    <location>
        <begin position="54"/>
        <end position="71"/>
    </location>
</feature>
<sequence>MLLDLLLWVSRISSYGSESEGDEEAGTMTLSSDIGRVNRASTKSSLVNMFNERPDNFHIHCKPDGKGKSGDEMQDNQDEEEDGEDAEDSENDEDLD</sequence>
<evidence type="ECO:0000313" key="2">
    <source>
        <dbReference type="EMBL" id="KAK7276783.1"/>
    </source>
</evidence>
<reference evidence="2 3" key="1">
    <citation type="submission" date="2024-01" db="EMBL/GenBank/DDBJ databases">
        <title>The genomes of 5 underutilized Papilionoideae crops provide insights into root nodulation and disease resistanc.</title>
        <authorList>
            <person name="Yuan L."/>
        </authorList>
    </citation>
    <scope>NUCLEOTIDE SEQUENCE [LARGE SCALE GENOMIC DNA]</scope>
    <source>
        <strain evidence="2">ZHUSHIDOU_FW_LH</strain>
        <tissue evidence="2">Leaf</tissue>
    </source>
</reference>
<protein>
    <submittedName>
        <fullName evidence="2">Uncharacterized protein</fullName>
    </submittedName>
</protein>
<feature type="compositionally biased region" description="Acidic residues" evidence="1">
    <location>
        <begin position="72"/>
        <end position="96"/>
    </location>
</feature>